<keyword evidence="7" id="KW-0175">Coiled coil</keyword>
<keyword evidence="3" id="KW-0813">Transport</keyword>
<keyword evidence="5" id="KW-0653">Protein transport</keyword>
<comment type="caution">
    <text evidence="8">The sequence shown here is derived from an EMBL/GenBank/DDBJ whole genome shotgun (WGS) entry which is preliminary data.</text>
</comment>
<dbReference type="GO" id="GO:0005771">
    <property type="term" value="C:multivesicular body"/>
    <property type="evidence" value="ECO:0007669"/>
    <property type="project" value="TreeGrafter"/>
</dbReference>
<name>A0AAU9K1H4_9CILI</name>
<evidence type="ECO:0000256" key="1">
    <source>
        <dbReference type="ARBA" id="ARBA00004608"/>
    </source>
</evidence>
<dbReference type="AlphaFoldDB" id="A0AAU9K1H4"/>
<comment type="similarity">
    <text evidence="2">Belongs to the SNF7 family.</text>
</comment>
<dbReference type="EMBL" id="CAJZBQ010000052">
    <property type="protein sequence ID" value="CAG9330758.1"/>
    <property type="molecule type" value="Genomic_DNA"/>
</dbReference>
<gene>
    <name evidence="8" type="ORF">BSTOLATCC_MIC52172</name>
</gene>
<evidence type="ECO:0000256" key="2">
    <source>
        <dbReference type="ARBA" id="ARBA00006190"/>
    </source>
</evidence>
<evidence type="ECO:0000313" key="8">
    <source>
        <dbReference type="EMBL" id="CAG9330758.1"/>
    </source>
</evidence>
<evidence type="ECO:0000256" key="6">
    <source>
        <dbReference type="ARBA" id="ARBA00023136"/>
    </source>
</evidence>
<accession>A0AAU9K1H4</accession>
<keyword evidence="4" id="KW-0967">Endosome</keyword>
<dbReference type="Proteomes" id="UP001162131">
    <property type="component" value="Unassembled WGS sequence"/>
</dbReference>
<evidence type="ECO:0008006" key="10">
    <source>
        <dbReference type="Google" id="ProtNLM"/>
    </source>
</evidence>
<sequence length="208" mass="23667">MGCILGHGQQSNVAESRVNRDDKAIAELKITRDKVRAYIKKLENCIDHCKSAIKTCIQNKQKDKALLALKKQKYLEKNLETARGEQLNLDQLISDVENAQIQKNIYESLKQGTEFLKCINQQLTVDDVEKLMEETAEAIEYQQQIGEALSQQAVVHDDNKLLEELDNLEVLELDIPSVPIQPLPKVKKEVPEEKYEENVSGEKNVIVI</sequence>
<dbReference type="Gene3D" id="1.10.287.1060">
    <property type="entry name" value="ESAT-6-like"/>
    <property type="match status" value="1"/>
</dbReference>
<reference evidence="8" key="1">
    <citation type="submission" date="2021-09" db="EMBL/GenBank/DDBJ databases">
        <authorList>
            <consortium name="AG Swart"/>
            <person name="Singh M."/>
            <person name="Singh A."/>
            <person name="Seah K."/>
            <person name="Emmerich C."/>
        </authorList>
    </citation>
    <scope>NUCLEOTIDE SEQUENCE</scope>
    <source>
        <strain evidence="8">ATCC30299</strain>
    </source>
</reference>
<comment type="subcellular location">
    <subcellularLocation>
        <location evidence="1">Endosome membrane</location>
    </subcellularLocation>
</comment>
<keyword evidence="6" id="KW-0472">Membrane</keyword>
<dbReference type="GO" id="GO:0000815">
    <property type="term" value="C:ESCRT III complex"/>
    <property type="evidence" value="ECO:0007669"/>
    <property type="project" value="TreeGrafter"/>
</dbReference>
<organism evidence="8 9">
    <name type="scientific">Blepharisma stoltei</name>
    <dbReference type="NCBI Taxonomy" id="1481888"/>
    <lineage>
        <taxon>Eukaryota</taxon>
        <taxon>Sar</taxon>
        <taxon>Alveolata</taxon>
        <taxon>Ciliophora</taxon>
        <taxon>Postciliodesmatophora</taxon>
        <taxon>Heterotrichea</taxon>
        <taxon>Heterotrichida</taxon>
        <taxon>Blepharismidae</taxon>
        <taxon>Blepharisma</taxon>
    </lineage>
</organism>
<dbReference type="GO" id="GO:0006900">
    <property type="term" value="P:vesicle budding from membrane"/>
    <property type="evidence" value="ECO:0007669"/>
    <property type="project" value="TreeGrafter"/>
</dbReference>
<evidence type="ECO:0000256" key="4">
    <source>
        <dbReference type="ARBA" id="ARBA00022753"/>
    </source>
</evidence>
<dbReference type="InterPro" id="IPR005024">
    <property type="entry name" value="Snf7_fam"/>
</dbReference>
<dbReference type="GO" id="GO:0032511">
    <property type="term" value="P:late endosome to vacuole transport via multivesicular body sorting pathway"/>
    <property type="evidence" value="ECO:0007669"/>
    <property type="project" value="TreeGrafter"/>
</dbReference>
<evidence type="ECO:0000313" key="9">
    <source>
        <dbReference type="Proteomes" id="UP001162131"/>
    </source>
</evidence>
<evidence type="ECO:0000256" key="7">
    <source>
        <dbReference type="SAM" id="Coils"/>
    </source>
</evidence>
<protein>
    <recommendedName>
        <fullName evidence="10">Vacuolar protein sorting 20</fullName>
    </recommendedName>
</protein>
<dbReference type="Pfam" id="PF03357">
    <property type="entry name" value="Snf7"/>
    <property type="match status" value="1"/>
</dbReference>
<dbReference type="PANTHER" id="PTHR22761">
    <property type="entry name" value="CHARGED MULTIVESICULAR BODY PROTEIN"/>
    <property type="match status" value="1"/>
</dbReference>
<proteinExistence type="inferred from homology"/>
<keyword evidence="9" id="KW-1185">Reference proteome</keyword>
<evidence type="ECO:0000256" key="3">
    <source>
        <dbReference type="ARBA" id="ARBA00022448"/>
    </source>
</evidence>
<dbReference type="GO" id="GO:0015031">
    <property type="term" value="P:protein transport"/>
    <property type="evidence" value="ECO:0007669"/>
    <property type="project" value="UniProtKB-KW"/>
</dbReference>
<dbReference type="PANTHER" id="PTHR22761:SF5">
    <property type="entry name" value="CHARGED MULTIVESICULAR BODY PROTEIN 6"/>
    <property type="match status" value="1"/>
</dbReference>
<feature type="coiled-coil region" evidence="7">
    <location>
        <begin position="82"/>
        <end position="109"/>
    </location>
</feature>
<evidence type="ECO:0000256" key="5">
    <source>
        <dbReference type="ARBA" id="ARBA00022927"/>
    </source>
</evidence>